<name>A0A6B0UWW5_IXORI</name>
<keyword evidence="2" id="KW-0472">Membrane</keyword>
<protein>
    <submittedName>
        <fullName evidence="3">Uncharacterized protein</fullName>
    </submittedName>
</protein>
<accession>A0A6B0UWW5</accession>
<dbReference type="AlphaFoldDB" id="A0A6B0UWW5"/>
<feature type="region of interest" description="Disordered" evidence="1">
    <location>
        <begin position="125"/>
        <end position="155"/>
    </location>
</feature>
<evidence type="ECO:0000256" key="2">
    <source>
        <dbReference type="SAM" id="Phobius"/>
    </source>
</evidence>
<dbReference type="EMBL" id="GIFC01011938">
    <property type="protein sequence ID" value="MXU94021.1"/>
    <property type="molecule type" value="Transcribed_RNA"/>
</dbReference>
<proteinExistence type="predicted"/>
<evidence type="ECO:0000256" key="1">
    <source>
        <dbReference type="SAM" id="MobiDB-lite"/>
    </source>
</evidence>
<evidence type="ECO:0000313" key="3">
    <source>
        <dbReference type="EMBL" id="MXU94021.1"/>
    </source>
</evidence>
<keyword evidence="2" id="KW-0812">Transmembrane</keyword>
<feature type="transmembrane region" description="Helical" evidence="2">
    <location>
        <begin position="39"/>
        <end position="65"/>
    </location>
</feature>
<reference evidence="3" key="1">
    <citation type="submission" date="2019-12" db="EMBL/GenBank/DDBJ databases">
        <title>An insight into the sialome of adult female Ixodes ricinus ticks feeding for 6 days.</title>
        <authorList>
            <person name="Perner J."/>
            <person name="Ribeiro J.M.C."/>
        </authorList>
    </citation>
    <scope>NUCLEOTIDE SEQUENCE</scope>
    <source>
        <strain evidence="3">Semi-engorged</strain>
        <tissue evidence="3">Salivary glands</tissue>
    </source>
</reference>
<keyword evidence="2" id="KW-1133">Transmembrane helix</keyword>
<sequence>MRSLILLLLATPTHPKKKRKERSAFLRICLTIVLQKRCFLFFFLHTGWLVVHIYTDIFISIYGIAKEVAINRTGSTCRAISFPFARFGKREEKNEHEMSWGRRMKMQNTVFPESVLSFVQREHTGHRGRDEGQAVLLGSSPRPATLGGKYISSRR</sequence>
<organism evidence="3">
    <name type="scientific">Ixodes ricinus</name>
    <name type="common">Common tick</name>
    <name type="synonym">Acarus ricinus</name>
    <dbReference type="NCBI Taxonomy" id="34613"/>
    <lineage>
        <taxon>Eukaryota</taxon>
        <taxon>Metazoa</taxon>
        <taxon>Ecdysozoa</taxon>
        <taxon>Arthropoda</taxon>
        <taxon>Chelicerata</taxon>
        <taxon>Arachnida</taxon>
        <taxon>Acari</taxon>
        <taxon>Parasitiformes</taxon>
        <taxon>Ixodida</taxon>
        <taxon>Ixodoidea</taxon>
        <taxon>Ixodidae</taxon>
        <taxon>Ixodinae</taxon>
        <taxon>Ixodes</taxon>
    </lineage>
</organism>